<reference evidence="2" key="1">
    <citation type="journal article" date="2014" name="Int. J. Syst. Evol. Microbiol.">
        <title>Complete genome sequence of Corynebacterium casei LMG S-19264T (=DSM 44701T), isolated from a smear-ripened cheese.</title>
        <authorList>
            <consortium name="US DOE Joint Genome Institute (JGI-PGF)"/>
            <person name="Walter F."/>
            <person name="Albersmeier A."/>
            <person name="Kalinowski J."/>
            <person name="Ruckert C."/>
        </authorList>
    </citation>
    <scope>NUCLEOTIDE SEQUENCE</scope>
    <source>
        <strain evidence="2">KCTC 32437</strain>
    </source>
</reference>
<keyword evidence="1" id="KW-1133">Transmembrane helix</keyword>
<proteinExistence type="predicted"/>
<reference evidence="2" key="2">
    <citation type="submission" date="2020-09" db="EMBL/GenBank/DDBJ databases">
        <authorList>
            <person name="Sun Q."/>
            <person name="Kim S."/>
        </authorList>
    </citation>
    <scope>NUCLEOTIDE SEQUENCE</scope>
    <source>
        <strain evidence="2">KCTC 32437</strain>
    </source>
</reference>
<evidence type="ECO:0000256" key="1">
    <source>
        <dbReference type="SAM" id="Phobius"/>
    </source>
</evidence>
<sequence length="114" mass="12207">MNDTSRSDENGPEELTPEARQVLQRARRSFGFSVGILLLGFIAIGFALVYRAVRDAPPPEIAEAVTLAGDAEILSAIVSEGRINITYVSEGTTRLALFDAATGELLNEIAIEAD</sequence>
<evidence type="ECO:0000313" key="3">
    <source>
        <dbReference type="Proteomes" id="UP000646579"/>
    </source>
</evidence>
<feature type="transmembrane region" description="Helical" evidence="1">
    <location>
        <begin position="30"/>
        <end position="50"/>
    </location>
</feature>
<gene>
    <name evidence="2" type="ORF">GCM10007989_25080</name>
</gene>
<keyword evidence="1" id="KW-0472">Membrane</keyword>
<dbReference type="AlphaFoldDB" id="A0A918S8B6"/>
<evidence type="ECO:0000313" key="2">
    <source>
        <dbReference type="EMBL" id="GHA28080.1"/>
    </source>
</evidence>
<dbReference type="Proteomes" id="UP000646579">
    <property type="component" value="Unassembled WGS sequence"/>
</dbReference>
<keyword evidence="1" id="KW-0812">Transmembrane</keyword>
<dbReference type="RefSeq" id="WP_189426006.1">
    <property type="nucleotide sequence ID" value="NZ_BMZE01000002.1"/>
</dbReference>
<keyword evidence="3" id="KW-1185">Reference proteome</keyword>
<organism evidence="2 3">
    <name type="scientific">Devosia pacifica</name>
    <dbReference type="NCBI Taxonomy" id="1335967"/>
    <lineage>
        <taxon>Bacteria</taxon>
        <taxon>Pseudomonadati</taxon>
        <taxon>Pseudomonadota</taxon>
        <taxon>Alphaproteobacteria</taxon>
        <taxon>Hyphomicrobiales</taxon>
        <taxon>Devosiaceae</taxon>
        <taxon>Devosia</taxon>
    </lineage>
</organism>
<dbReference type="EMBL" id="BMZE01000002">
    <property type="protein sequence ID" value="GHA28080.1"/>
    <property type="molecule type" value="Genomic_DNA"/>
</dbReference>
<name>A0A918S8B6_9HYPH</name>
<comment type="caution">
    <text evidence="2">The sequence shown here is derived from an EMBL/GenBank/DDBJ whole genome shotgun (WGS) entry which is preliminary data.</text>
</comment>
<accession>A0A918S8B6</accession>
<protein>
    <submittedName>
        <fullName evidence="2">Uncharacterized protein</fullName>
    </submittedName>
</protein>